<evidence type="ECO:0000313" key="1">
    <source>
        <dbReference type="EMBL" id="SFQ08856.1"/>
    </source>
</evidence>
<keyword evidence="2" id="KW-1185">Reference proteome</keyword>
<sequence>MKKQLIPIIALAILLITSCIKNSGYTVNDGLKPDDIIAFTSIEPINPFADSDAEILIRVRINPQSSANQSVTLTTTEGTINGASKSESVTTNTDRYADFKLKTGQVAGPVLLKATVMTDYSRDTIINFLKAYPDSIIINPEKYVMEKNTTLPIEVNLFRHKGYPSAGQNIFYSATTLAGEKAGTVTPDGEFVPGNKINATFTPNQDLEGDIFIIATIIKEDGSQMTSKTRVRVQ</sequence>
<proteinExistence type="predicted"/>
<evidence type="ECO:0000313" key="2">
    <source>
        <dbReference type="Proteomes" id="UP000199031"/>
    </source>
</evidence>
<accession>A0A1I5VPB2</accession>
<gene>
    <name evidence="1" type="ORF">SAMN05444277_10590</name>
</gene>
<dbReference type="RefSeq" id="WP_090657841.1">
    <property type="nucleotide sequence ID" value="NZ_FOXQ01000005.1"/>
</dbReference>
<organism evidence="1 2">
    <name type="scientific">Parafilimonas terrae</name>
    <dbReference type="NCBI Taxonomy" id="1465490"/>
    <lineage>
        <taxon>Bacteria</taxon>
        <taxon>Pseudomonadati</taxon>
        <taxon>Bacteroidota</taxon>
        <taxon>Chitinophagia</taxon>
        <taxon>Chitinophagales</taxon>
        <taxon>Chitinophagaceae</taxon>
        <taxon>Parafilimonas</taxon>
    </lineage>
</organism>
<dbReference type="Proteomes" id="UP000199031">
    <property type="component" value="Unassembled WGS sequence"/>
</dbReference>
<dbReference type="EMBL" id="FOXQ01000005">
    <property type="protein sequence ID" value="SFQ08856.1"/>
    <property type="molecule type" value="Genomic_DNA"/>
</dbReference>
<dbReference type="PROSITE" id="PS51257">
    <property type="entry name" value="PROKAR_LIPOPROTEIN"/>
    <property type="match status" value="1"/>
</dbReference>
<dbReference type="STRING" id="1465490.SAMN05444277_10590"/>
<reference evidence="1 2" key="1">
    <citation type="submission" date="2016-10" db="EMBL/GenBank/DDBJ databases">
        <authorList>
            <person name="de Groot N.N."/>
        </authorList>
    </citation>
    <scope>NUCLEOTIDE SEQUENCE [LARGE SCALE GENOMIC DNA]</scope>
    <source>
        <strain evidence="1 2">DSM 28286</strain>
    </source>
</reference>
<name>A0A1I5VPB2_9BACT</name>
<dbReference type="AlphaFoldDB" id="A0A1I5VPB2"/>
<protein>
    <submittedName>
        <fullName evidence="1">Uncharacterized protein</fullName>
    </submittedName>
</protein>
<dbReference type="OrthoDB" id="675353at2"/>